<feature type="domain" description="Winged helix-turn helix" evidence="1">
    <location>
        <begin position="98"/>
        <end position="140"/>
    </location>
</feature>
<evidence type="ECO:0000313" key="2">
    <source>
        <dbReference type="EMBL" id="MBB4926189.1"/>
    </source>
</evidence>
<protein>
    <submittedName>
        <fullName evidence="2">Transposase</fullName>
    </submittedName>
</protein>
<dbReference type="EMBL" id="JACHJV010000001">
    <property type="protein sequence ID" value="MBB4926189.1"/>
    <property type="molecule type" value="Genomic_DNA"/>
</dbReference>
<evidence type="ECO:0000259" key="1">
    <source>
        <dbReference type="Pfam" id="PF13592"/>
    </source>
</evidence>
<comment type="caution">
    <text evidence="2">The sequence shown here is derived from an EMBL/GenBank/DDBJ whole genome shotgun (WGS) entry which is preliminary data.</text>
</comment>
<dbReference type="Pfam" id="PF13384">
    <property type="entry name" value="HTH_23"/>
    <property type="match status" value="1"/>
</dbReference>
<gene>
    <name evidence="2" type="ORF">FHR34_005182</name>
</gene>
<name>A0A7W7VY11_KITKI</name>
<keyword evidence="3" id="KW-1185">Reference proteome</keyword>
<organism evidence="2 3">
    <name type="scientific">Kitasatospora kifunensis</name>
    <name type="common">Streptomyces kifunensis</name>
    <dbReference type="NCBI Taxonomy" id="58351"/>
    <lineage>
        <taxon>Bacteria</taxon>
        <taxon>Bacillati</taxon>
        <taxon>Actinomycetota</taxon>
        <taxon>Actinomycetes</taxon>
        <taxon>Kitasatosporales</taxon>
        <taxon>Streptomycetaceae</taxon>
        <taxon>Kitasatospora</taxon>
    </lineage>
</organism>
<evidence type="ECO:0000313" key="3">
    <source>
        <dbReference type="Proteomes" id="UP000540506"/>
    </source>
</evidence>
<reference evidence="2 3" key="1">
    <citation type="submission" date="2020-08" db="EMBL/GenBank/DDBJ databases">
        <title>Sequencing the genomes of 1000 actinobacteria strains.</title>
        <authorList>
            <person name="Klenk H.-P."/>
        </authorList>
    </citation>
    <scope>NUCLEOTIDE SEQUENCE [LARGE SCALE GENOMIC DNA]</scope>
    <source>
        <strain evidence="2 3">DSM 41654</strain>
    </source>
</reference>
<dbReference type="InterPro" id="IPR025959">
    <property type="entry name" value="Winged_HTH_dom"/>
</dbReference>
<dbReference type="InterPro" id="IPR009057">
    <property type="entry name" value="Homeodomain-like_sf"/>
</dbReference>
<dbReference type="AlphaFoldDB" id="A0A7W7VY11"/>
<dbReference type="Proteomes" id="UP000540506">
    <property type="component" value="Unassembled WGS sequence"/>
</dbReference>
<dbReference type="SUPFAM" id="SSF46689">
    <property type="entry name" value="Homeodomain-like"/>
    <property type="match status" value="1"/>
</dbReference>
<dbReference type="RefSeq" id="WP_221521637.1">
    <property type="nucleotide sequence ID" value="NZ_JACHJV010000001.1"/>
</dbReference>
<dbReference type="Pfam" id="PF13592">
    <property type="entry name" value="HTH_33"/>
    <property type="match status" value="1"/>
</dbReference>
<proteinExistence type="predicted"/>
<sequence>MRYAQGGGLTDERRAFREQVRRSAAEGFARGEDNAAIARRLRVHVRSVQRWRRSWLLGGSQALASKGVGTAPLLSEEEFAELEQELHKGATAHGWPDPQWTLDRIRILIERRFGPAYTIQGVAALLKRHGWSRRPLRRRPGAGPSAGWAKG</sequence>
<accession>A0A7W7VY11</accession>